<comment type="caution">
    <text evidence="7">The sequence shown here is derived from an EMBL/GenBank/DDBJ whole genome shotgun (WGS) entry which is preliminary data.</text>
</comment>
<dbReference type="InterPro" id="IPR050833">
    <property type="entry name" value="Poly_Biosynth_Transport"/>
</dbReference>
<reference evidence="7 8" key="1">
    <citation type="submission" date="2024-04" db="EMBL/GenBank/DDBJ databases">
        <title>Bacterial endophytes with biocontrol capabilities against important plant pathogens.</title>
        <authorList>
            <person name="Alayande K.A."/>
        </authorList>
    </citation>
    <scope>NUCLEOTIDE SEQUENCE [LARGE SCALE GENOMIC DNA]</scope>
    <source>
        <strain evidence="7 8">KV22</strain>
    </source>
</reference>
<evidence type="ECO:0000256" key="1">
    <source>
        <dbReference type="ARBA" id="ARBA00004651"/>
    </source>
</evidence>
<dbReference type="EMBL" id="JBBYHY010000003">
    <property type="protein sequence ID" value="MEL3953317.1"/>
    <property type="molecule type" value="Genomic_DNA"/>
</dbReference>
<feature type="transmembrane region" description="Helical" evidence="6">
    <location>
        <begin position="7"/>
        <end position="25"/>
    </location>
</feature>
<feature type="transmembrane region" description="Helical" evidence="6">
    <location>
        <begin position="332"/>
        <end position="354"/>
    </location>
</feature>
<comment type="subcellular location">
    <subcellularLocation>
        <location evidence="1">Cell membrane</location>
        <topology evidence="1">Multi-pass membrane protein</topology>
    </subcellularLocation>
</comment>
<name>A0ABU9JKF6_9GAMM</name>
<protein>
    <submittedName>
        <fullName evidence="7">Oligosaccharide flippase family protein</fullName>
    </submittedName>
</protein>
<feature type="transmembrane region" description="Helical" evidence="6">
    <location>
        <begin position="301"/>
        <end position="325"/>
    </location>
</feature>
<feature type="transmembrane region" description="Helical" evidence="6">
    <location>
        <begin position="37"/>
        <end position="59"/>
    </location>
</feature>
<dbReference type="Proteomes" id="UP001455088">
    <property type="component" value="Unassembled WGS sequence"/>
</dbReference>
<proteinExistence type="predicted"/>
<dbReference type="PANTHER" id="PTHR30250:SF26">
    <property type="entry name" value="PSMA PROTEIN"/>
    <property type="match status" value="1"/>
</dbReference>
<accession>A0ABU9JKF6</accession>
<evidence type="ECO:0000256" key="3">
    <source>
        <dbReference type="ARBA" id="ARBA00022692"/>
    </source>
</evidence>
<feature type="transmembrane region" description="Helical" evidence="6">
    <location>
        <begin position="122"/>
        <end position="146"/>
    </location>
</feature>
<evidence type="ECO:0000256" key="6">
    <source>
        <dbReference type="SAM" id="Phobius"/>
    </source>
</evidence>
<evidence type="ECO:0000256" key="5">
    <source>
        <dbReference type="ARBA" id="ARBA00023136"/>
    </source>
</evidence>
<feature type="transmembrane region" description="Helical" evidence="6">
    <location>
        <begin position="79"/>
        <end position="102"/>
    </location>
</feature>
<dbReference type="PANTHER" id="PTHR30250">
    <property type="entry name" value="PST FAMILY PREDICTED COLANIC ACID TRANSPORTER"/>
    <property type="match status" value="1"/>
</dbReference>
<keyword evidence="8" id="KW-1185">Reference proteome</keyword>
<feature type="transmembrane region" description="Helical" evidence="6">
    <location>
        <begin position="153"/>
        <end position="171"/>
    </location>
</feature>
<organism evidence="7 8">
    <name type="scientific">Stenotrophomonas bentonitica</name>
    <dbReference type="NCBI Taxonomy" id="1450134"/>
    <lineage>
        <taxon>Bacteria</taxon>
        <taxon>Pseudomonadati</taxon>
        <taxon>Pseudomonadota</taxon>
        <taxon>Gammaproteobacteria</taxon>
        <taxon>Lysobacterales</taxon>
        <taxon>Lysobacteraceae</taxon>
        <taxon>Stenotrophomonas</taxon>
    </lineage>
</organism>
<evidence type="ECO:0000313" key="8">
    <source>
        <dbReference type="Proteomes" id="UP001455088"/>
    </source>
</evidence>
<dbReference type="Pfam" id="PF01943">
    <property type="entry name" value="Polysacc_synt"/>
    <property type="match status" value="1"/>
</dbReference>
<feature type="transmembrane region" description="Helical" evidence="6">
    <location>
        <begin position="241"/>
        <end position="258"/>
    </location>
</feature>
<evidence type="ECO:0000256" key="2">
    <source>
        <dbReference type="ARBA" id="ARBA00022475"/>
    </source>
</evidence>
<gene>
    <name evidence="7" type="ORF">AAE039_07055</name>
</gene>
<evidence type="ECO:0000256" key="4">
    <source>
        <dbReference type="ARBA" id="ARBA00022989"/>
    </source>
</evidence>
<keyword evidence="4 6" id="KW-1133">Transmembrane helix</keyword>
<feature type="transmembrane region" description="Helical" evidence="6">
    <location>
        <begin position="366"/>
        <end position="384"/>
    </location>
</feature>
<keyword evidence="2" id="KW-1003">Cell membrane</keyword>
<sequence>MNLKRNSLFSAAEVVVGGLGLFIIYRSVVVELGVAMLGVWSIVLATTAFGRVADVGIAAGLSRFIAAARGRQEHVQVSLYFWTALSTIAVLMAVIALLGWLPLNAALGFALSGVELTAARQLLPWALFTFWLLNINAGLAATLLGIQRSDLRALSSIGGMIIQVVASYFLVKSHGLLGLAWAQSAQYLFTIAASAIFASKSRAILGPPRVSGLILKELFGFGAKLQIGTIANLLFEPLSKLVLGAVAGPAYVGIFEMAYRMVYQIRTVAIMALQNLVPAFAELSQRDSTASSALFIKSNRVAALAGGSLMIVAIGLAPLVSVLWLQTYSSEFMLLVAMISVCWLINILCAPSYFWGIAHGTINANIGGQLLTGVLSPALAYLLGIQYGPTAAVIGILAGKAIGDILPAIFNRPAPTWSSAGVAQPWNLLALSATLLSATFAHHLWGRMAGDFLSSHDALKLITSS</sequence>
<dbReference type="RefSeq" id="WP_341986749.1">
    <property type="nucleotide sequence ID" value="NZ_JBBYHY010000003.1"/>
</dbReference>
<keyword evidence="3 6" id="KW-0812">Transmembrane</keyword>
<evidence type="ECO:0000313" key="7">
    <source>
        <dbReference type="EMBL" id="MEL3953317.1"/>
    </source>
</evidence>
<keyword evidence="5 6" id="KW-0472">Membrane</keyword>
<dbReference type="InterPro" id="IPR002797">
    <property type="entry name" value="Polysacc_synth"/>
</dbReference>